<reference evidence="1 2" key="1">
    <citation type="journal article" date="2023" name="Plants (Basel)">
        <title>Bridging the Gap: Combining Genomics and Transcriptomics Approaches to Understand Stylosanthes scabra, an Orphan Legume from the Brazilian Caatinga.</title>
        <authorList>
            <person name="Ferreira-Neto J.R.C."/>
            <person name="da Silva M.D."/>
            <person name="Binneck E."/>
            <person name="de Melo N.F."/>
            <person name="da Silva R.H."/>
            <person name="de Melo A.L.T.M."/>
            <person name="Pandolfi V."/>
            <person name="Bustamante F.O."/>
            <person name="Brasileiro-Vidal A.C."/>
            <person name="Benko-Iseppon A.M."/>
        </authorList>
    </citation>
    <scope>NUCLEOTIDE SEQUENCE [LARGE SCALE GENOMIC DNA]</scope>
    <source>
        <tissue evidence="1">Leaves</tissue>
    </source>
</reference>
<organism evidence="1 2">
    <name type="scientific">Stylosanthes scabra</name>
    <dbReference type="NCBI Taxonomy" id="79078"/>
    <lineage>
        <taxon>Eukaryota</taxon>
        <taxon>Viridiplantae</taxon>
        <taxon>Streptophyta</taxon>
        <taxon>Embryophyta</taxon>
        <taxon>Tracheophyta</taxon>
        <taxon>Spermatophyta</taxon>
        <taxon>Magnoliopsida</taxon>
        <taxon>eudicotyledons</taxon>
        <taxon>Gunneridae</taxon>
        <taxon>Pentapetalae</taxon>
        <taxon>rosids</taxon>
        <taxon>fabids</taxon>
        <taxon>Fabales</taxon>
        <taxon>Fabaceae</taxon>
        <taxon>Papilionoideae</taxon>
        <taxon>50 kb inversion clade</taxon>
        <taxon>dalbergioids sensu lato</taxon>
        <taxon>Dalbergieae</taxon>
        <taxon>Pterocarpus clade</taxon>
        <taxon>Stylosanthes</taxon>
    </lineage>
</organism>
<dbReference type="EMBL" id="JASCZI010272034">
    <property type="protein sequence ID" value="MED6219452.1"/>
    <property type="molecule type" value="Genomic_DNA"/>
</dbReference>
<evidence type="ECO:0000313" key="2">
    <source>
        <dbReference type="Proteomes" id="UP001341840"/>
    </source>
</evidence>
<sequence>MSFSWALRNGVARAHRLGHTGAPPTKTSILRKEGRRRAILRARMQVHVLENRRSNVYNGDLESLRCVASIFYEYEDLGKNACE</sequence>
<accession>A0ABU6ZA46</accession>
<proteinExistence type="predicted"/>
<gene>
    <name evidence="1" type="ORF">PIB30_035944</name>
</gene>
<evidence type="ECO:0000313" key="1">
    <source>
        <dbReference type="EMBL" id="MED6219452.1"/>
    </source>
</evidence>
<protein>
    <submittedName>
        <fullName evidence="1">Uncharacterized protein</fullName>
    </submittedName>
</protein>
<comment type="caution">
    <text evidence="1">The sequence shown here is derived from an EMBL/GenBank/DDBJ whole genome shotgun (WGS) entry which is preliminary data.</text>
</comment>
<keyword evidence="2" id="KW-1185">Reference proteome</keyword>
<name>A0ABU6ZA46_9FABA</name>
<dbReference type="Proteomes" id="UP001341840">
    <property type="component" value="Unassembled WGS sequence"/>
</dbReference>